<organism evidence="9 10">
    <name type="scientific">Lysobacter antibioticus</name>
    <dbReference type="NCBI Taxonomy" id="84531"/>
    <lineage>
        <taxon>Bacteria</taxon>
        <taxon>Pseudomonadati</taxon>
        <taxon>Pseudomonadota</taxon>
        <taxon>Gammaproteobacteria</taxon>
        <taxon>Lysobacterales</taxon>
        <taxon>Lysobacteraceae</taxon>
        <taxon>Lysobacter</taxon>
    </lineage>
</organism>
<evidence type="ECO:0000256" key="7">
    <source>
        <dbReference type="SAM" id="SignalP"/>
    </source>
</evidence>
<dbReference type="EMBL" id="CP011129">
    <property type="protein sequence ID" value="ALN80869.1"/>
    <property type="molecule type" value="Genomic_DNA"/>
</dbReference>
<dbReference type="RefSeq" id="WP_057918071.1">
    <property type="nucleotide sequence ID" value="NZ_CP011129.1"/>
</dbReference>
<dbReference type="PROSITE" id="PS50914">
    <property type="entry name" value="BON"/>
    <property type="match status" value="1"/>
</dbReference>
<dbReference type="OrthoDB" id="8910395at2"/>
<evidence type="ECO:0000256" key="6">
    <source>
        <dbReference type="SAM" id="MobiDB-lite"/>
    </source>
</evidence>
<protein>
    <recommendedName>
        <fullName evidence="5">Osmotically-inducible protein Y</fullName>
    </recommendedName>
</protein>
<dbReference type="KEGG" id="lab:LA76x_2739"/>
<feature type="signal peptide" evidence="7">
    <location>
        <begin position="1"/>
        <end position="21"/>
    </location>
</feature>
<dbReference type="SMART" id="SM00749">
    <property type="entry name" value="BON"/>
    <property type="match status" value="1"/>
</dbReference>
<keyword evidence="10" id="KW-1185">Reference proteome</keyword>
<evidence type="ECO:0000256" key="5">
    <source>
        <dbReference type="ARBA" id="ARBA00070588"/>
    </source>
</evidence>
<dbReference type="STRING" id="84531.LA76x_2739"/>
<dbReference type="Proteomes" id="UP000060787">
    <property type="component" value="Chromosome"/>
</dbReference>
<feature type="domain" description="BON" evidence="8">
    <location>
        <begin position="47"/>
        <end position="115"/>
    </location>
</feature>
<dbReference type="eggNOG" id="COG2823">
    <property type="taxonomic scope" value="Bacteria"/>
</dbReference>
<dbReference type="Pfam" id="PF04972">
    <property type="entry name" value="BON"/>
    <property type="match status" value="1"/>
</dbReference>
<dbReference type="GO" id="GO:0042597">
    <property type="term" value="C:periplasmic space"/>
    <property type="evidence" value="ECO:0007669"/>
    <property type="project" value="UniProtKB-SubCell"/>
</dbReference>
<evidence type="ECO:0000256" key="2">
    <source>
        <dbReference type="ARBA" id="ARBA00022729"/>
    </source>
</evidence>
<proteinExistence type="predicted"/>
<evidence type="ECO:0000313" key="9">
    <source>
        <dbReference type="EMBL" id="ALN80869.1"/>
    </source>
</evidence>
<evidence type="ECO:0000256" key="1">
    <source>
        <dbReference type="ARBA" id="ARBA00004418"/>
    </source>
</evidence>
<dbReference type="FunFam" id="3.30.1340.30:FF:000001">
    <property type="entry name" value="Molecular chaperone OsmY"/>
    <property type="match status" value="1"/>
</dbReference>
<evidence type="ECO:0000256" key="3">
    <source>
        <dbReference type="ARBA" id="ARBA00022737"/>
    </source>
</evidence>
<dbReference type="PATRIC" id="fig|84531.7.peg.3419"/>
<dbReference type="AlphaFoldDB" id="A0A0S2E0T4"/>
<feature type="chain" id="PRO_5009798082" description="Osmotically-inducible protein Y" evidence="7">
    <location>
        <begin position="22"/>
        <end position="121"/>
    </location>
</feature>
<dbReference type="KEGG" id="laq:GLA29479_3497"/>
<comment type="subcellular location">
    <subcellularLocation>
        <location evidence="1">Periplasm</location>
    </subcellularLocation>
</comment>
<reference evidence="9 10" key="1">
    <citation type="journal article" date="2015" name="BMC Genomics">
        <title>Comparative genomics and metabolic profiling of the genus Lysobacter.</title>
        <authorList>
            <person name="de Bruijn I."/>
            <person name="Cheng X."/>
            <person name="de Jager V."/>
            <person name="Exposito R.G."/>
            <person name="Watrous J."/>
            <person name="Patel N."/>
            <person name="Postma J."/>
            <person name="Dorrestein P.C."/>
            <person name="Kobayashi D."/>
            <person name="Raaijmakers J.M."/>
        </authorList>
    </citation>
    <scope>NUCLEOTIDE SEQUENCE [LARGE SCALE GENOMIC DNA]</scope>
    <source>
        <strain evidence="9 10">76</strain>
    </source>
</reference>
<accession>A0A0S2E0T4</accession>
<evidence type="ECO:0000256" key="4">
    <source>
        <dbReference type="ARBA" id="ARBA00022764"/>
    </source>
</evidence>
<sequence length="121" mass="12155">MKSMRLAILTLTLAVSGTALAAPQSAGSPTGNDPGTGTGNESAQPVSDTWITTKVKAELLAAKGVTGTDISVETVNGVVKLSGHVDGKTEADKAVEIARKIDGVKKVDSTALVSAKSAHGK</sequence>
<dbReference type="InterPro" id="IPR007055">
    <property type="entry name" value="BON_dom"/>
</dbReference>
<feature type="region of interest" description="Disordered" evidence="6">
    <location>
        <begin position="21"/>
        <end position="47"/>
    </location>
</feature>
<dbReference type="PANTHER" id="PTHR34606">
    <property type="entry name" value="BON DOMAIN-CONTAINING PROTEIN"/>
    <property type="match status" value="1"/>
</dbReference>
<keyword evidence="2 7" id="KW-0732">Signal</keyword>
<dbReference type="Gene3D" id="3.30.1340.30">
    <property type="match status" value="1"/>
</dbReference>
<dbReference type="InterPro" id="IPR014004">
    <property type="entry name" value="Transpt-assoc_nodulatn_dom_bac"/>
</dbReference>
<evidence type="ECO:0000313" key="10">
    <source>
        <dbReference type="Proteomes" id="UP000060787"/>
    </source>
</evidence>
<evidence type="ECO:0000259" key="8">
    <source>
        <dbReference type="PROSITE" id="PS50914"/>
    </source>
</evidence>
<dbReference type="InterPro" id="IPR051686">
    <property type="entry name" value="Lipoprotein_DolP"/>
</dbReference>
<gene>
    <name evidence="9" type="ORF">LA76x_2739</name>
</gene>
<keyword evidence="3" id="KW-0677">Repeat</keyword>
<dbReference type="PANTHER" id="PTHR34606:SF15">
    <property type="entry name" value="BON DOMAIN-CONTAINING PROTEIN"/>
    <property type="match status" value="1"/>
</dbReference>
<name>A0A0S2E0T4_LYSAN</name>
<keyword evidence="4" id="KW-0574">Periplasm</keyword>